<accession>A0A5R9Q6E4</accession>
<keyword evidence="1" id="KW-1133">Transmembrane helix</keyword>
<comment type="caution">
    <text evidence="2">The sequence shown here is derived from an EMBL/GenBank/DDBJ whole genome shotgun (WGS) entry which is preliminary data.</text>
</comment>
<dbReference type="RefSeq" id="WP_138478500.1">
    <property type="nucleotide sequence ID" value="NZ_PPSW01000006.1"/>
</dbReference>
<sequence>MKTMKPNSQTLFYLNNKQVIHSFHSIFKAILMSFIPFMVLFWSNKSSYVSIDLYYFYTSIIFVGLFYFIFSIIGWIIFGLPTHFIATKFFHGSHWGYLGGFLLFSAMIIFISGGIETLWFYSGVAGLQIALFLWCFKRRV</sequence>
<protein>
    <submittedName>
        <fullName evidence="2">Uncharacterized protein</fullName>
    </submittedName>
</protein>
<feature type="transmembrane region" description="Helical" evidence="1">
    <location>
        <begin position="118"/>
        <end position="136"/>
    </location>
</feature>
<feature type="transmembrane region" description="Helical" evidence="1">
    <location>
        <begin position="21"/>
        <end position="42"/>
    </location>
</feature>
<evidence type="ECO:0000313" key="2">
    <source>
        <dbReference type="EMBL" id="TLX48374.1"/>
    </source>
</evidence>
<evidence type="ECO:0000256" key="1">
    <source>
        <dbReference type="SAM" id="Phobius"/>
    </source>
</evidence>
<keyword evidence="1" id="KW-0472">Membrane</keyword>
<dbReference type="AlphaFoldDB" id="A0A5R9Q6E4"/>
<feature type="transmembrane region" description="Helical" evidence="1">
    <location>
        <begin position="92"/>
        <end position="112"/>
    </location>
</feature>
<reference evidence="2 3" key="1">
    <citation type="submission" date="2018-01" db="EMBL/GenBank/DDBJ databases">
        <title>Co-occurrence of chitin degradation, pigmentation and bioactivity in marine Pseudoalteromonas.</title>
        <authorList>
            <person name="Paulsen S."/>
            <person name="Gram L."/>
            <person name="Machado H."/>
        </authorList>
    </citation>
    <scope>NUCLEOTIDE SEQUENCE [LARGE SCALE GENOMIC DNA]</scope>
    <source>
        <strain evidence="2 3">S3663</strain>
    </source>
</reference>
<evidence type="ECO:0000313" key="3">
    <source>
        <dbReference type="Proteomes" id="UP000309186"/>
    </source>
</evidence>
<keyword evidence="1" id="KW-0812">Transmembrane</keyword>
<feature type="transmembrane region" description="Helical" evidence="1">
    <location>
        <begin position="54"/>
        <end position="80"/>
    </location>
</feature>
<name>A0A5R9Q6E4_9GAMM</name>
<organism evidence="2 3">
    <name type="scientific">Pseudoalteromonas phenolica</name>
    <dbReference type="NCBI Taxonomy" id="161398"/>
    <lineage>
        <taxon>Bacteria</taxon>
        <taxon>Pseudomonadati</taxon>
        <taxon>Pseudomonadota</taxon>
        <taxon>Gammaproteobacteria</taxon>
        <taxon>Alteromonadales</taxon>
        <taxon>Pseudoalteromonadaceae</taxon>
        <taxon>Pseudoalteromonas</taxon>
    </lineage>
</organism>
<proteinExistence type="predicted"/>
<dbReference type="Proteomes" id="UP000309186">
    <property type="component" value="Unassembled WGS sequence"/>
</dbReference>
<dbReference type="EMBL" id="PPSW01000006">
    <property type="protein sequence ID" value="TLX48374.1"/>
    <property type="molecule type" value="Genomic_DNA"/>
</dbReference>
<gene>
    <name evidence="2" type="ORF">C1E24_02660</name>
</gene>